<protein>
    <submittedName>
        <fullName evidence="10">Putative disease resistance protein rga3</fullName>
    </submittedName>
</protein>
<dbReference type="Gene3D" id="1.10.10.10">
    <property type="entry name" value="Winged helix-like DNA-binding domain superfamily/Winged helix DNA-binding domain"/>
    <property type="match status" value="1"/>
</dbReference>
<keyword evidence="5" id="KW-0611">Plant defense</keyword>
<evidence type="ECO:0000313" key="10">
    <source>
        <dbReference type="EMBL" id="GFP83127.1"/>
    </source>
</evidence>
<keyword evidence="4" id="KW-0547">Nucleotide-binding</keyword>
<dbReference type="InterPro" id="IPR042197">
    <property type="entry name" value="Apaf_helical"/>
</dbReference>
<comment type="caution">
    <text evidence="10">The sequence shown here is derived from an EMBL/GenBank/DDBJ whole genome shotgun (WGS) entry which is preliminary data.</text>
</comment>
<comment type="similarity">
    <text evidence="1">Belongs to the disease resistance NB-LRR family.</text>
</comment>
<dbReference type="SUPFAM" id="SSF52540">
    <property type="entry name" value="P-loop containing nucleoside triphosphate hydrolases"/>
    <property type="match status" value="1"/>
</dbReference>
<reference evidence="10" key="1">
    <citation type="submission" date="2020-07" db="EMBL/GenBank/DDBJ databases">
        <title>Ethylene signaling mediates host invasion by parasitic plants.</title>
        <authorList>
            <person name="Yoshida S."/>
        </authorList>
    </citation>
    <scope>NUCLEOTIDE SEQUENCE</scope>
    <source>
        <strain evidence="10">Okayama</strain>
    </source>
</reference>
<dbReference type="InterPro" id="IPR058922">
    <property type="entry name" value="WHD_DRP"/>
</dbReference>
<sequence>MAAEAAIGAALEISLVRGFNKDLETLKNSFLMIQDFLDDADEQQITNRSVNRWLKKLESVAFDADNVLDELSYHLLSRKTETHTTMTKKVQSFLKLGHKIRDISKKLELINQEATSFGLQIRLAGAQDRGVGSGAPASFGTDSFAVDPIILGRENDVLTIVEMLTSYPNEQAFKIVPIWGMGGLGKTTLARLVFGDEYINTHFDHCVWVHVSKEFNSMMIFKNILSSLTSENVEHGNREVLLQKLQKELGAKRYLLVLDDVWNEETDKWDNFISSLSGISSIRGNGIIVTTRSEKVASSVKTLANFTLQSLSENNCWSVIKAKAFRDGDILPEFECTGKNIAKRCQGLPLAANVVGGFLRDKSIDEWRSVEQSWLADLGDGNNILKILKLSYDNLSSPSLKKCFAYCSIFPKRCLHRKEELIELWMAEGFTIQTDQKMDMDSVGNKFFNILLESSLLQAVQRDRYGNVSYCSMHDLVHDLACSVLNHIYQNRYVGREYIRDESCPIPKEQARCLRTLFFIGKVSDIMLLEFKSLHVFNSDGSRFFRVTKFDQGANTPQIS</sequence>
<evidence type="ECO:0000256" key="4">
    <source>
        <dbReference type="ARBA" id="ARBA00022741"/>
    </source>
</evidence>
<dbReference type="Gene3D" id="1.20.5.4130">
    <property type="match status" value="1"/>
</dbReference>
<dbReference type="FunFam" id="3.40.50.300:FF:001091">
    <property type="entry name" value="Probable disease resistance protein At1g61300"/>
    <property type="match status" value="1"/>
</dbReference>
<dbReference type="GO" id="GO:0043531">
    <property type="term" value="F:ADP binding"/>
    <property type="evidence" value="ECO:0007669"/>
    <property type="project" value="InterPro"/>
</dbReference>
<evidence type="ECO:0000256" key="6">
    <source>
        <dbReference type="ARBA" id="ARBA00022840"/>
    </source>
</evidence>
<feature type="domain" description="Disease resistance N-terminal" evidence="8">
    <location>
        <begin position="12"/>
        <end position="83"/>
    </location>
</feature>
<keyword evidence="2" id="KW-0433">Leucine-rich repeat</keyword>
<keyword evidence="6" id="KW-0067">ATP-binding</keyword>
<dbReference type="Proteomes" id="UP000653305">
    <property type="component" value="Unassembled WGS sequence"/>
</dbReference>
<keyword evidence="3" id="KW-0677">Repeat</keyword>
<dbReference type="InterPro" id="IPR036388">
    <property type="entry name" value="WH-like_DNA-bd_sf"/>
</dbReference>
<dbReference type="Pfam" id="PF23559">
    <property type="entry name" value="WHD_DRP"/>
    <property type="match status" value="1"/>
</dbReference>
<evidence type="ECO:0000259" key="8">
    <source>
        <dbReference type="Pfam" id="PF18052"/>
    </source>
</evidence>
<dbReference type="PANTHER" id="PTHR36766:SF70">
    <property type="entry name" value="DISEASE RESISTANCE PROTEIN RGA4"/>
    <property type="match status" value="1"/>
</dbReference>
<evidence type="ECO:0000256" key="3">
    <source>
        <dbReference type="ARBA" id="ARBA00022737"/>
    </source>
</evidence>
<dbReference type="Pfam" id="PF00931">
    <property type="entry name" value="NB-ARC"/>
    <property type="match status" value="1"/>
</dbReference>
<feature type="domain" description="Disease resistance protein winged helix" evidence="9">
    <location>
        <begin position="409"/>
        <end position="481"/>
    </location>
</feature>
<keyword evidence="11" id="KW-1185">Reference proteome</keyword>
<dbReference type="EMBL" id="BMAC01000058">
    <property type="protein sequence ID" value="GFP83127.1"/>
    <property type="molecule type" value="Genomic_DNA"/>
</dbReference>
<name>A0A830B7R9_9LAMI</name>
<feature type="domain" description="NB-ARC" evidence="7">
    <location>
        <begin position="156"/>
        <end position="326"/>
    </location>
</feature>
<dbReference type="Pfam" id="PF18052">
    <property type="entry name" value="Rx_N"/>
    <property type="match status" value="1"/>
</dbReference>
<accession>A0A830B7R9</accession>
<dbReference type="PRINTS" id="PR00364">
    <property type="entry name" value="DISEASERSIST"/>
</dbReference>
<dbReference type="OrthoDB" id="1001875at2759"/>
<evidence type="ECO:0000256" key="5">
    <source>
        <dbReference type="ARBA" id="ARBA00022821"/>
    </source>
</evidence>
<evidence type="ECO:0000256" key="1">
    <source>
        <dbReference type="ARBA" id="ARBA00008894"/>
    </source>
</evidence>
<evidence type="ECO:0000313" key="11">
    <source>
        <dbReference type="Proteomes" id="UP000653305"/>
    </source>
</evidence>
<dbReference type="AlphaFoldDB" id="A0A830B7R9"/>
<dbReference type="GO" id="GO:0005524">
    <property type="term" value="F:ATP binding"/>
    <property type="evidence" value="ECO:0007669"/>
    <property type="project" value="UniProtKB-KW"/>
</dbReference>
<dbReference type="Gene3D" id="3.40.50.300">
    <property type="entry name" value="P-loop containing nucleotide triphosphate hydrolases"/>
    <property type="match status" value="1"/>
</dbReference>
<organism evidence="10 11">
    <name type="scientific">Phtheirospermum japonicum</name>
    <dbReference type="NCBI Taxonomy" id="374723"/>
    <lineage>
        <taxon>Eukaryota</taxon>
        <taxon>Viridiplantae</taxon>
        <taxon>Streptophyta</taxon>
        <taxon>Embryophyta</taxon>
        <taxon>Tracheophyta</taxon>
        <taxon>Spermatophyta</taxon>
        <taxon>Magnoliopsida</taxon>
        <taxon>eudicotyledons</taxon>
        <taxon>Gunneridae</taxon>
        <taxon>Pentapetalae</taxon>
        <taxon>asterids</taxon>
        <taxon>lamiids</taxon>
        <taxon>Lamiales</taxon>
        <taxon>Orobanchaceae</taxon>
        <taxon>Orobanchaceae incertae sedis</taxon>
        <taxon>Phtheirospermum</taxon>
    </lineage>
</organism>
<evidence type="ECO:0000256" key="2">
    <source>
        <dbReference type="ARBA" id="ARBA00022614"/>
    </source>
</evidence>
<dbReference type="InterPro" id="IPR002182">
    <property type="entry name" value="NB-ARC"/>
</dbReference>
<dbReference type="GO" id="GO:0051607">
    <property type="term" value="P:defense response to virus"/>
    <property type="evidence" value="ECO:0007669"/>
    <property type="project" value="UniProtKB-ARBA"/>
</dbReference>
<dbReference type="InterPro" id="IPR027417">
    <property type="entry name" value="P-loop_NTPase"/>
</dbReference>
<evidence type="ECO:0000259" key="9">
    <source>
        <dbReference type="Pfam" id="PF23559"/>
    </source>
</evidence>
<dbReference type="InterPro" id="IPR041118">
    <property type="entry name" value="Rx_N"/>
</dbReference>
<evidence type="ECO:0000259" key="7">
    <source>
        <dbReference type="Pfam" id="PF00931"/>
    </source>
</evidence>
<dbReference type="PANTHER" id="PTHR36766">
    <property type="entry name" value="PLANT BROAD-SPECTRUM MILDEW RESISTANCE PROTEIN RPW8"/>
    <property type="match status" value="1"/>
</dbReference>
<dbReference type="Gene3D" id="1.10.8.430">
    <property type="entry name" value="Helical domain of apoptotic protease-activating factors"/>
    <property type="match status" value="1"/>
</dbReference>
<gene>
    <name evidence="10" type="ORF">PHJA_000456100</name>
</gene>
<proteinExistence type="inferred from homology"/>
<dbReference type="FunFam" id="1.10.10.10:FF:000322">
    <property type="entry name" value="Probable disease resistance protein At1g63360"/>
    <property type="match status" value="1"/>
</dbReference>